<organism evidence="6 7">
    <name type="scientific">Papaver nudicaule</name>
    <name type="common">Iceland poppy</name>
    <dbReference type="NCBI Taxonomy" id="74823"/>
    <lineage>
        <taxon>Eukaryota</taxon>
        <taxon>Viridiplantae</taxon>
        <taxon>Streptophyta</taxon>
        <taxon>Embryophyta</taxon>
        <taxon>Tracheophyta</taxon>
        <taxon>Spermatophyta</taxon>
        <taxon>Magnoliopsida</taxon>
        <taxon>Ranunculales</taxon>
        <taxon>Papaveraceae</taxon>
        <taxon>Papaveroideae</taxon>
        <taxon>Papaver</taxon>
    </lineage>
</organism>
<dbReference type="GO" id="GO:0008270">
    <property type="term" value="F:zinc ion binding"/>
    <property type="evidence" value="ECO:0007669"/>
    <property type="project" value="UniProtKB-KW"/>
</dbReference>
<dbReference type="InterPro" id="IPR013083">
    <property type="entry name" value="Znf_RING/FYVE/PHD"/>
</dbReference>
<evidence type="ECO:0000313" key="6">
    <source>
        <dbReference type="EMBL" id="MCL7021843.1"/>
    </source>
</evidence>
<keyword evidence="3" id="KW-0862">Zinc</keyword>
<dbReference type="SMART" id="SM00184">
    <property type="entry name" value="RING"/>
    <property type="match status" value="1"/>
</dbReference>
<dbReference type="SUPFAM" id="SSF57850">
    <property type="entry name" value="RING/U-box"/>
    <property type="match status" value="1"/>
</dbReference>
<evidence type="ECO:0000256" key="1">
    <source>
        <dbReference type="ARBA" id="ARBA00022723"/>
    </source>
</evidence>
<evidence type="ECO:0000313" key="7">
    <source>
        <dbReference type="Proteomes" id="UP001177140"/>
    </source>
</evidence>
<reference evidence="6" key="1">
    <citation type="submission" date="2022-03" db="EMBL/GenBank/DDBJ databases">
        <title>A functionally conserved STORR gene fusion in Papaver species that diverged 16.8 million years ago.</title>
        <authorList>
            <person name="Catania T."/>
        </authorList>
    </citation>
    <scope>NUCLEOTIDE SEQUENCE</scope>
    <source>
        <strain evidence="6">S-191538</strain>
    </source>
</reference>
<keyword evidence="2 4" id="KW-0863">Zinc-finger</keyword>
<gene>
    <name evidence="6" type="ORF">MKW94_001304</name>
</gene>
<evidence type="ECO:0000259" key="5">
    <source>
        <dbReference type="PROSITE" id="PS50089"/>
    </source>
</evidence>
<dbReference type="Proteomes" id="UP001177140">
    <property type="component" value="Unassembled WGS sequence"/>
</dbReference>
<evidence type="ECO:0000256" key="3">
    <source>
        <dbReference type="ARBA" id="ARBA00022833"/>
    </source>
</evidence>
<feature type="domain" description="RING-type" evidence="5">
    <location>
        <begin position="37"/>
        <end position="86"/>
    </location>
</feature>
<protein>
    <recommendedName>
        <fullName evidence="5">RING-type domain-containing protein</fullName>
    </recommendedName>
</protein>
<dbReference type="PANTHER" id="PTHR15710:SF74">
    <property type="entry name" value="RING-TYPE E3 UBIQUITIN TRANSFERASE-RELATED"/>
    <property type="match status" value="1"/>
</dbReference>
<comment type="caution">
    <text evidence="6">The sequence shown here is derived from an EMBL/GenBank/DDBJ whole genome shotgun (WGS) entry which is preliminary data.</text>
</comment>
<dbReference type="SMART" id="SM01197">
    <property type="entry name" value="FANCL_C"/>
    <property type="match status" value="1"/>
</dbReference>
<dbReference type="EMBL" id="JAJJMA010005328">
    <property type="protein sequence ID" value="MCL7021843.1"/>
    <property type="molecule type" value="Genomic_DNA"/>
</dbReference>
<dbReference type="Pfam" id="PF13639">
    <property type="entry name" value="zf-RING_2"/>
    <property type="match status" value="1"/>
</dbReference>
<keyword evidence="1" id="KW-0479">Metal-binding</keyword>
<dbReference type="Gene3D" id="3.30.40.10">
    <property type="entry name" value="Zinc/RING finger domain, C3HC4 (zinc finger)"/>
    <property type="match status" value="1"/>
</dbReference>
<keyword evidence="7" id="KW-1185">Reference proteome</keyword>
<accession>A0AA41V1T0</accession>
<dbReference type="InterPro" id="IPR001841">
    <property type="entry name" value="Znf_RING"/>
</dbReference>
<dbReference type="PROSITE" id="PS50089">
    <property type="entry name" value="ZF_RING_2"/>
    <property type="match status" value="1"/>
</dbReference>
<proteinExistence type="predicted"/>
<sequence>MESSTMNDGTISVSSTSSSILSVATRMPTVSMIDMICSICMAEPHEHNDGTEAHREEGRQTPCNHVYHADCISNWLTRHNSCPLCRHTIDTTSITFPTPCMFIRYMYD</sequence>
<dbReference type="PANTHER" id="PTHR15710">
    <property type="entry name" value="E3 UBIQUITIN-PROTEIN LIGASE PRAJA"/>
    <property type="match status" value="1"/>
</dbReference>
<dbReference type="AlphaFoldDB" id="A0AA41V1T0"/>
<name>A0AA41V1T0_PAPNU</name>
<evidence type="ECO:0000256" key="2">
    <source>
        <dbReference type="ARBA" id="ARBA00022771"/>
    </source>
</evidence>
<evidence type="ECO:0000256" key="4">
    <source>
        <dbReference type="PROSITE-ProRule" id="PRU00175"/>
    </source>
</evidence>